<evidence type="ECO:0000313" key="1">
    <source>
        <dbReference type="EMBL" id="AIZ94737.1"/>
    </source>
</evidence>
<dbReference type="OrthoDB" id="7989at10239"/>
<evidence type="ECO:0000313" key="2">
    <source>
        <dbReference type="Proteomes" id="UP000030922"/>
    </source>
</evidence>
<name>A0A0A7NU60_9CAUD</name>
<sequence>MDNLYEDEIKNSVLHNQELFENDVGKLGQSCILYEKKLNKRVISDVLLCSSTQGIIGIEIKTIHDTLARLPHQLESYSLVCNYVYVLCQDKLIDKVKHLLTELKLYWVGLISYEEFESAPLLGLIKPATLSPRVNTKDSSRLLWRSERATILKYLEGSTYYTRKSLSYHFNRIPTAQAQRLIASLYAYHKTSLSHPLQRYHFHDTYVHDTTGYQV</sequence>
<proteinExistence type="predicted"/>
<protein>
    <submittedName>
        <fullName evidence="1">Uncharacterized protein</fullName>
    </submittedName>
</protein>
<dbReference type="KEGG" id="vg:26793899"/>
<reference evidence="1 2" key="2">
    <citation type="journal article" date="2015" name="Biotechnol. Biofuels">
        <title>Bacteriophage application restores ethanol fermentation characteristics disrupted by Lactobacillus fermentum.</title>
        <authorList>
            <person name="Liu M."/>
            <person name="Bischoff K.M."/>
            <person name="Gill J.J."/>
            <person name="Mire-Criscione M.D."/>
            <person name="Berry J.D."/>
            <person name="Young R."/>
            <person name="Summer E.J."/>
        </authorList>
    </citation>
    <scope>NUCLEOTIDE SEQUENCE [LARGE SCALE GENOMIC DNA]</scope>
</reference>
<dbReference type="RefSeq" id="YP_009222349.1">
    <property type="nucleotide sequence ID" value="NC_029058.1"/>
</dbReference>
<dbReference type="EMBL" id="KP054477">
    <property type="protein sequence ID" value="AIZ94737.1"/>
    <property type="molecule type" value="Genomic_DNA"/>
</dbReference>
<dbReference type="InterPro" id="IPR047729">
    <property type="entry name" value="Sce7726-like"/>
</dbReference>
<keyword evidence="2" id="KW-1185">Reference proteome</keyword>
<gene>
    <name evidence="1" type="ORF">LfeInf_111</name>
</gene>
<reference evidence="2" key="1">
    <citation type="submission" date="2014-10" db="EMBL/GenBank/DDBJ databases">
        <title>Characterization of Lactobacillus fermentum phage vB_S_LfeInf.</title>
        <authorList>
            <person name="Liu M."/>
            <person name="Gill J.J."/>
            <person name="Berry J."/>
            <person name="Young R.III."/>
            <person name="Summer E.J."/>
        </authorList>
    </citation>
    <scope>NUCLEOTIDE SEQUENCE [LARGE SCALE GENOMIC DNA]</scope>
</reference>
<organism evidence="1 2">
    <name type="scientific">Lactobacillus phage LfeInf</name>
    <dbReference type="NCBI Taxonomy" id="1567484"/>
    <lineage>
        <taxon>Viruses</taxon>
        <taxon>Duplodnaviria</taxon>
        <taxon>Heunggongvirae</taxon>
        <taxon>Uroviricota</taxon>
        <taxon>Caudoviricetes</taxon>
        <taxon>Herelleviridae</taxon>
        <taxon>Hopescreekvirus</taxon>
        <taxon>Hopescreekvirus LfeInf</taxon>
    </lineage>
</organism>
<dbReference type="NCBIfam" id="NF033832">
    <property type="entry name" value="sce7726_fam"/>
    <property type="match status" value="1"/>
</dbReference>
<dbReference type="GeneID" id="26793899"/>
<dbReference type="Proteomes" id="UP000030922">
    <property type="component" value="Segment"/>
</dbReference>
<accession>A0A0A7NU60</accession>